<dbReference type="Pfam" id="PF08395">
    <property type="entry name" value="7tm_7"/>
    <property type="match status" value="1"/>
</dbReference>
<evidence type="ECO:0000256" key="4">
    <source>
        <dbReference type="ARBA" id="ARBA00022989"/>
    </source>
</evidence>
<gene>
    <name evidence="7" type="ORF">HERILL_LOCUS11861</name>
</gene>
<keyword evidence="8" id="KW-1185">Reference proteome</keyword>
<dbReference type="GO" id="GO:0050909">
    <property type="term" value="P:sensory perception of taste"/>
    <property type="evidence" value="ECO:0007669"/>
    <property type="project" value="InterPro"/>
</dbReference>
<dbReference type="AlphaFoldDB" id="A0A7R8YYC0"/>
<sequence>MIILLTCIGRFLNRDRALKAFNDAINLGKVIYNGKGPKLEKNFLFKCIIVKTLLPVNQVIVAVVGLSQIDLGSPWTTLGHVMISFTYGNLNFLLNTFSLGTLLFADFFDGVNQQLESIFEFLVKEGAHRTGFPNESFWKCSEMSARFRQLTKTHSMVCYEAVRVIEILQFQLLSLVAYVFITNIFSLYQIYFMINNLSENLINSMRISFTVMVWWNLMDIFLLFYGGTLVNRGSFTKAMNILWNQFHMTFSNNDLDRSVSTSVGVN</sequence>
<evidence type="ECO:0000313" key="8">
    <source>
        <dbReference type="Proteomes" id="UP000594454"/>
    </source>
</evidence>
<evidence type="ECO:0000313" key="7">
    <source>
        <dbReference type="EMBL" id="CAD7089300.1"/>
    </source>
</evidence>
<proteinExistence type="predicted"/>
<feature type="transmembrane region" description="Helical" evidence="6">
    <location>
        <begin position="212"/>
        <end position="230"/>
    </location>
</feature>
<evidence type="ECO:0000256" key="5">
    <source>
        <dbReference type="ARBA" id="ARBA00023136"/>
    </source>
</evidence>
<keyword evidence="2" id="KW-1003">Cell membrane</keyword>
<protein>
    <submittedName>
        <fullName evidence="7">Uncharacterized protein</fullName>
    </submittedName>
</protein>
<feature type="transmembrane region" description="Helical" evidence="6">
    <location>
        <begin position="172"/>
        <end position="192"/>
    </location>
</feature>
<keyword evidence="4 6" id="KW-1133">Transmembrane helix</keyword>
<organism evidence="7 8">
    <name type="scientific">Hermetia illucens</name>
    <name type="common">Black soldier fly</name>
    <dbReference type="NCBI Taxonomy" id="343691"/>
    <lineage>
        <taxon>Eukaryota</taxon>
        <taxon>Metazoa</taxon>
        <taxon>Ecdysozoa</taxon>
        <taxon>Arthropoda</taxon>
        <taxon>Hexapoda</taxon>
        <taxon>Insecta</taxon>
        <taxon>Pterygota</taxon>
        <taxon>Neoptera</taxon>
        <taxon>Endopterygota</taxon>
        <taxon>Diptera</taxon>
        <taxon>Brachycera</taxon>
        <taxon>Stratiomyomorpha</taxon>
        <taxon>Stratiomyidae</taxon>
        <taxon>Hermetiinae</taxon>
        <taxon>Hermetia</taxon>
    </lineage>
</organism>
<evidence type="ECO:0000256" key="2">
    <source>
        <dbReference type="ARBA" id="ARBA00022475"/>
    </source>
</evidence>
<dbReference type="InterPro" id="IPR013604">
    <property type="entry name" value="7TM_chemorcpt"/>
</dbReference>
<comment type="subcellular location">
    <subcellularLocation>
        <location evidence="1">Cell membrane</location>
        <topology evidence="1">Multi-pass membrane protein</topology>
    </subcellularLocation>
</comment>
<evidence type="ECO:0000256" key="6">
    <source>
        <dbReference type="SAM" id="Phobius"/>
    </source>
</evidence>
<keyword evidence="3 6" id="KW-0812">Transmembrane</keyword>
<evidence type="ECO:0000256" key="1">
    <source>
        <dbReference type="ARBA" id="ARBA00004651"/>
    </source>
</evidence>
<feature type="transmembrane region" description="Helical" evidence="6">
    <location>
        <begin position="43"/>
        <end position="69"/>
    </location>
</feature>
<dbReference type="Proteomes" id="UP000594454">
    <property type="component" value="Chromosome 4"/>
</dbReference>
<dbReference type="GO" id="GO:0005886">
    <property type="term" value="C:plasma membrane"/>
    <property type="evidence" value="ECO:0007669"/>
    <property type="project" value="UniProtKB-SubCell"/>
</dbReference>
<reference evidence="7 8" key="1">
    <citation type="submission" date="2020-11" db="EMBL/GenBank/DDBJ databases">
        <authorList>
            <person name="Wallbank WR R."/>
            <person name="Pardo Diaz C."/>
            <person name="Kozak K."/>
            <person name="Martin S."/>
            <person name="Jiggins C."/>
            <person name="Moest M."/>
            <person name="Warren A I."/>
            <person name="Generalovic N T."/>
            <person name="Byers J.R.P. K."/>
            <person name="Montejo-Kovacevich G."/>
            <person name="Yen C E."/>
        </authorList>
    </citation>
    <scope>NUCLEOTIDE SEQUENCE [LARGE SCALE GENOMIC DNA]</scope>
</reference>
<dbReference type="InParanoid" id="A0A7R8YYC0"/>
<keyword evidence="5 6" id="KW-0472">Membrane</keyword>
<dbReference type="EMBL" id="LR899012">
    <property type="protein sequence ID" value="CAD7089300.1"/>
    <property type="molecule type" value="Genomic_DNA"/>
</dbReference>
<feature type="transmembrane region" description="Helical" evidence="6">
    <location>
        <begin position="89"/>
        <end position="108"/>
    </location>
</feature>
<accession>A0A7R8YYC0</accession>
<evidence type="ECO:0000256" key="3">
    <source>
        <dbReference type="ARBA" id="ARBA00022692"/>
    </source>
</evidence>
<name>A0A7R8YYC0_HERIL</name>